<feature type="domain" description="ABC transporter" evidence="5">
    <location>
        <begin position="7"/>
        <end position="214"/>
    </location>
</feature>
<dbReference type="EMBL" id="JGZR01000007">
    <property type="protein sequence ID" value="KFJ03039.1"/>
    <property type="molecule type" value="Genomic_DNA"/>
</dbReference>
<reference evidence="6 7" key="1">
    <citation type="submission" date="2014-03" db="EMBL/GenBank/DDBJ databases">
        <title>Genomics of Bifidobacteria.</title>
        <authorList>
            <person name="Ventura M."/>
            <person name="Milani C."/>
            <person name="Lugli G.A."/>
        </authorList>
    </citation>
    <scope>NUCLEOTIDE SEQUENCE [LARGE SCALE GENOMIC DNA]</scope>
    <source>
        <strain evidence="6 7">LMG 11597</strain>
    </source>
</reference>
<dbReference type="GO" id="GO:0016887">
    <property type="term" value="F:ATP hydrolysis activity"/>
    <property type="evidence" value="ECO:0007669"/>
    <property type="project" value="InterPro"/>
</dbReference>
<accession>A0A087E5I8</accession>
<evidence type="ECO:0000256" key="2">
    <source>
        <dbReference type="ARBA" id="ARBA00022741"/>
    </source>
</evidence>
<feature type="compositionally biased region" description="Polar residues" evidence="4">
    <location>
        <begin position="512"/>
        <end position="537"/>
    </location>
</feature>
<dbReference type="PANTHER" id="PTHR19211">
    <property type="entry name" value="ATP-BINDING TRANSPORT PROTEIN-RELATED"/>
    <property type="match status" value="1"/>
</dbReference>
<dbReference type="eggNOG" id="COG0488">
    <property type="taxonomic scope" value="Bacteria"/>
</dbReference>
<dbReference type="SUPFAM" id="SSF52540">
    <property type="entry name" value="P-loop containing nucleoside triphosphate hydrolases"/>
    <property type="match status" value="2"/>
</dbReference>
<evidence type="ECO:0000313" key="6">
    <source>
        <dbReference type="EMBL" id="KFJ03039.1"/>
    </source>
</evidence>
<keyword evidence="6" id="KW-0378">Hydrolase</keyword>
<evidence type="ECO:0000256" key="1">
    <source>
        <dbReference type="ARBA" id="ARBA00022737"/>
    </source>
</evidence>
<dbReference type="GO" id="GO:0005524">
    <property type="term" value="F:ATP binding"/>
    <property type="evidence" value="ECO:0007669"/>
    <property type="project" value="UniProtKB-KW"/>
</dbReference>
<evidence type="ECO:0000313" key="7">
    <source>
        <dbReference type="Proteomes" id="UP000029055"/>
    </source>
</evidence>
<organism evidence="6 7">
    <name type="scientific">Bifidobacterium subtile</name>
    <dbReference type="NCBI Taxonomy" id="77635"/>
    <lineage>
        <taxon>Bacteria</taxon>
        <taxon>Bacillati</taxon>
        <taxon>Actinomycetota</taxon>
        <taxon>Actinomycetes</taxon>
        <taxon>Bifidobacteriales</taxon>
        <taxon>Bifidobacteriaceae</taxon>
        <taxon>Bifidobacterium</taxon>
    </lineage>
</organism>
<dbReference type="RefSeq" id="WP_024463976.1">
    <property type="nucleotide sequence ID" value="NZ_CP062939.1"/>
</dbReference>
<dbReference type="PROSITE" id="PS50893">
    <property type="entry name" value="ABC_TRANSPORTER_2"/>
    <property type="match status" value="1"/>
</dbReference>
<keyword evidence="2" id="KW-0547">Nucleotide-binding</keyword>
<keyword evidence="3 6" id="KW-0067">ATP-binding</keyword>
<dbReference type="InterPro" id="IPR017871">
    <property type="entry name" value="ABC_transporter-like_CS"/>
</dbReference>
<proteinExistence type="predicted"/>
<feature type="region of interest" description="Disordered" evidence="4">
    <location>
        <begin position="498"/>
        <end position="552"/>
    </location>
</feature>
<dbReference type="InterPro" id="IPR003593">
    <property type="entry name" value="AAA+_ATPase"/>
</dbReference>
<dbReference type="Gene3D" id="3.40.50.300">
    <property type="entry name" value="P-loop containing nucleotide triphosphate hydrolases"/>
    <property type="match status" value="2"/>
</dbReference>
<dbReference type="PROSITE" id="PS00211">
    <property type="entry name" value="ABC_TRANSPORTER_1"/>
    <property type="match status" value="1"/>
</dbReference>
<dbReference type="Pfam" id="PF00005">
    <property type="entry name" value="ABC_tran"/>
    <property type="match status" value="2"/>
</dbReference>
<comment type="caution">
    <text evidence="6">The sequence shown here is derived from an EMBL/GenBank/DDBJ whole genome shotgun (WGS) entry which is preliminary data.</text>
</comment>
<name>A0A087E5I8_9BIFI</name>
<evidence type="ECO:0000259" key="5">
    <source>
        <dbReference type="PROSITE" id="PS50893"/>
    </source>
</evidence>
<dbReference type="InterPro" id="IPR027417">
    <property type="entry name" value="P-loop_NTPase"/>
</dbReference>
<dbReference type="InterPro" id="IPR003439">
    <property type="entry name" value="ABC_transporter-like_ATP-bd"/>
</dbReference>
<evidence type="ECO:0000256" key="3">
    <source>
        <dbReference type="ARBA" id="ARBA00022840"/>
    </source>
</evidence>
<dbReference type="STRING" id="77635.BISU_0967"/>
<dbReference type="CDD" id="cd03221">
    <property type="entry name" value="ABCF_EF-3"/>
    <property type="match status" value="1"/>
</dbReference>
<dbReference type="SMART" id="SM00382">
    <property type="entry name" value="AAA"/>
    <property type="match status" value="2"/>
</dbReference>
<dbReference type="OrthoDB" id="3239744at2"/>
<sequence length="690" mass="74489">MAHIQVLTLNDISYEYPGSSTPLFEHISVTFPPGWTAVLGDNGIGKTTLMQIVLGRLRPDKGNIAPKPGSLISTYCPQRTDEAPENLEDFAIDWSPETLRIREALGIGDDWAYRYDSLSGGEAKRLQLACALSLRPDLLILDEPTNHVDESTRLAIAEALRSFGGIGIVVSHDVDLIEAVCSRCVAFERRHVEGRNVTAILEFAGGYSDMTVQVERRDRAASDAAASANKEAKRLRRIRAERFQQVQKADAIKRHGERIDPKDHDARNRRIGAKALSLDANPARQYAQLGGRLAAADERAASIATAAKRYDSQVWFDIEPSHRRELVHLPAGVIRYGSDKILTEPVVDRQAQLTRLRVVSQETGSTMASSAMAHPSASDSVMADAESSTSAIDDAADVTTDTADTTATSGTKVGFLSTSLPKTTGSEPESILQQLEQSQESPQIADGIALAAGAADSPRVGVAIPVLSVGPQDHIGVAGPNGGGKTTVVNAVLRSLVNRNRTDGRNEAIGPSTDSSPSEANSQSGPDESSSQNQPNSQHDRNNRKTPSTQNIQNIHSIWSNVDEGNEVPYLMIAQNTTDDDAKRALTQLRELPSEVKSQVLSSYAQLNADPDRLSAGASPSPGELRKLLLCLGIARHPQLIIMDEPTNHLDLHSKQALAAALQAYPGALIVVSHERWFLRQVASTLWEVG</sequence>
<protein>
    <submittedName>
        <fullName evidence="6">ABC transporter ATP-binding protein</fullName>
        <ecNumber evidence="6">3.6.3.25</ecNumber>
    </submittedName>
</protein>
<keyword evidence="7" id="KW-1185">Reference proteome</keyword>
<gene>
    <name evidence="6" type="ORF">BISU_0967</name>
</gene>
<feature type="region of interest" description="Disordered" evidence="4">
    <location>
        <begin position="366"/>
        <end position="396"/>
    </location>
</feature>
<keyword evidence="1" id="KW-0677">Repeat</keyword>
<dbReference type="InterPro" id="IPR050611">
    <property type="entry name" value="ABCF"/>
</dbReference>
<dbReference type="PANTHER" id="PTHR19211:SF14">
    <property type="entry name" value="ATP-BINDING CASSETTE SUB-FAMILY F MEMBER 1"/>
    <property type="match status" value="1"/>
</dbReference>
<dbReference type="Proteomes" id="UP000029055">
    <property type="component" value="Unassembled WGS sequence"/>
</dbReference>
<dbReference type="EC" id="3.6.3.25" evidence="6"/>
<dbReference type="AlphaFoldDB" id="A0A087E5I8"/>
<evidence type="ECO:0000256" key="4">
    <source>
        <dbReference type="SAM" id="MobiDB-lite"/>
    </source>
</evidence>